<dbReference type="InterPro" id="IPR025668">
    <property type="entry name" value="Tnp_DDE_dom"/>
</dbReference>
<sequence length="54" mass="6287">MSYPHYSCISKRAKTVNVTFKKKNKRTIPYLAIDFTGFTVYSEKIEQHSTDGKQ</sequence>
<evidence type="ECO:0000259" key="1">
    <source>
        <dbReference type="Pfam" id="PF13737"/>
    </source>
</evidence>
<protein>
    <submittedName>
        <fullName evidence="2">Mobile element protein</fullName>
    </submittedName>
</protein>
<evidence type="ECO:0000313" key="2">
    <source>
        <dbReference type="EMBL" id="ATF09781.1"/>
    </source>
</evidence>
<accession>A0A291B9X2</accession>
<dbReference type="Pfam" id="PF13737">
    <property type="entry name" value="DDE_Tnp_1_5"/>
    <property type="match status" value="1"/>
</dbReference>
<reference evidence="3" key="1">
    <citation type="submission" date="2017-04" db="EMBL/GenBank/DDBJ databases">
        <title>Genome evolution of the luminous symbionts of deep sea anglerfish.</title>
        <authorList>
            <person name="Hendry T.A."/>
        </authorList>
    </citation>
    <scope>NUCLEOTIDE SEQUENCE [LARGE SCALE GENOMIC DNA]</scope>
</reference>
<dbReference type="AlphaFoldDB" id="A0A291B9X2"/>
<dbReference type="Proteomes" id="UP000218160">
    <property type="component" value="Chromosome 1"/>
</dbReference>
<name>A0A291B9X2_9GAMM</name>
<organism evidence="2 3">
    <name type="scientific">Candidatus Enterovibrio altilux</name>
    <dbReference type="NCBI Taxonomy" id="1927128"/>
    <lineage>
        <taxon>Bacteria</taxon>
        <taxon>Pseudomonadati</taxon>
        <taxon>Pseudomonadota</taxon>
        <taxon>Gammaproteobacteria</taxon>
        <taxon>Vibrionales</taxon>
        <taxon>Vibrionaceae</taxon>
        <taxon>Enterovibrio</taxon>
    </lineage>
</organism>
<gene>
    <name evidence="2" type="ORF">BTN50_1295</name>
</gene>
<proteinExistence type="predicted"/>
<feature type="domain" description="Transposase DDE" evidence="1">
    <location>
        <begin position="2"/>
        <end position="42"/>
    </location>
</feature>
<dbReference type="KEGG" id="elux:BTN50_1295"/>
<evidence type="ECO:0000313" key="3">
    <source>
        <dbReference type="Proteomes" id="UP000218160"/>
    </source>
</evidence>
<dbReference type="EMBL" id="CP020660">
    <property type="protein sequence ID" value="ATF09781.1"/>
    <property type="molecule type" value="Genomic_DNA"/>
</dbReference>
<keyword evidence="3" id="KW-1185">Reference proteome</keyword>